<keyword evidence="4" id="KW-1185">Reference proteome</keyword>
<protein>
    <recommendedName>
        <fullName evidence="2">Cytidyltransferase-like domain-containing protein</fullName>
    </recommendedName>
</protein>
<reference evidence="3" key="1">
    <citation type="submission" date="2020-11" db="EMBL/GenBank/DDBJ databases">
        <authorList>
            <consortium name="DOE Joint Genome Institute"/>
            <person name="Ahrendt S."/>
            <person name="Riley R."/>
            <person name="Andreopoulos W."/>
            <person name="Labutti K."/>
            <person name="Pangilinan J."/>
            <person name="Ruiz-Duenas F.J."/>
            <person name="Barrasa J.M."/>
            <person name="Sanchez-Garcia M."/>
            <person name="Camarero S."/>
            <person name="Miyauchi S."/>
            <person name="Serrano A."/>
            <person name="Linde D."/>
            <person name="Babiker R."/>
            <person name="Drula E."/>
            <person name="Ayuso-Fernandez I."/>
            <person name="Pacheco R."/>
            <person name="Padilla G."/>
            <person name="Ferreira P."/>
            <person name="Barriuso J."/>
            <person name="Kellner H."/>
            <person name="Castanera R."/>
            <person name="Alfaro M."/>
            <person name="Ramirez L."/>
            <person name="Pisabarro A.G."/>
            <person name="Kuo A."/>
            <person name="Tritt A."/>
            <person name="Lipzen A."/>
            <person name="He G."/>
            <person name="Yan M."/>
            <person name="Ng V."/>
            <person name="Cullen D."/>
            <person name="Martin F."/>
            <person name="Rosso M.-N."/>
            <person name="Henrissat B."/>
            <person name="Hibbett D."/>
            <person name="Martinez A.T."/>
            <person name="Grigoriev I.V."/>
        </authorList>
    </citation>
    <scope>NUCLEOTIDE SEQUENCE</scope>
    <source>
        <strain evidence="3">CBS 247.69</strain>
    </source>
</reference>
<dbReference type="PANTHER" id="PTHR10695:SF46">
    <property type="entry name" value="BIFUNCTIONAL COENZYME A SYNTHASE-RELATED"/>
    <property type="match status" value="1"/>
</dbReference>
<name>A0A9P5YIJ7_9AGAR</name>
<organism evidence="3 4">
    <name type="scientific">Collybia nuda</name>
    <dbReference type="NCBI Taxonomy" id="64659"/>
    <lineage>
        <taxon>Eukaryota</taxon>
        <taxon>Fungi</taxon>
        <taxon>Dikarya</taxon>
        <taxon>Basidiomycota</taxon>
        <taxon>Agaricomycotina</taxon>
        <taxon>Agaricomycetes</taxon>
        <taxon>Agaricomycetidae</taxon>
        <taxon>Agaricales</taxon>
        <taxon>Tricholomatineae</taxon>
        <taxon>Clitocybaceae</taxon>
        <taxon>Collybia</taxon>
    </lineage>
</organism>
<evidence type="ECO:0000313" key="3">
    <source>
        <dbReference type="EMBL" id="KAF9469316.1"/>
    </source>
</evidence>
<feature type="compositionally biased region" description="Basic and acidic residues" evidence="1">
    <location>
        <begin position="150"/>
        <end position="159"/>
    </location>
</feature>
<dbReference type="OrthoDB" id="330671at2759"/>
<feature type="region of interest" description="Disordered" evidence="1">
    <location>
        <begin position="149"/>
        <end position="174"/>
    </location>
</feature>
<comment type="caution">
    <text evidence="3">The sequence shown here is derived from an EMBL/GenBank/DDBJ whole genome shotgun (WGS) entry which is preliminary data.</text>
</comment>
<evidence type="ECO:0000313" key="4">
    <source>
        <dbReference type="Proteomes" id="UP000807353"/>
    </source>
</evidence>
<dbReference type="Proteomes" id="UP000807353">
    <property type="component" value="Unassembled WGS sequence"/>
</dbReference>
<feature type="domain" description="Cytidyltransferase-like" evidence="2">
    <location>
        <begin position="184"/>
        <end position="226"/>
    </location>
</feature>
<dbReference type="InterPro" id="IPR014729">
    <property type="entry name" value="Rossmann-like_a/b/a_fold"/>
</dbReference>
<dbReference type="Pfam" id="PF01467">
    <property type="entry name" value="CTP_transf_like"/>
    <property type="match status" value="1"/>
</dbReference>
<gene>
    <name evidence="3" type="ORF">BDZ94DRAFT_1207461</name>
</gene>
<feature type="region of interest" description="Disordered" evidence="1">
    <location>
        <begin position="339"/>
        <end position="360"/>
    </location>
</feature>
<dbReference type="Gene3D" id="3.40.50.620">
    <property type="entry name" value="HUPs"/>
    <property type="match status" value="1"/>
</dbReference>
<evidence type="ECO:0000256" key="1">
    <source>
        <dbReference type="SAM" id="MobiDB-lite"/>
    </source>
</evidence>
<dbReference type="GO" id="GO:0004140">
    <property type="term" value="F:dephospho-CoA kinase activity"/>
    <property type="evidence" value="ECO:0007669"/>
    <property type="project" value="TreeGrafter"/>
</dbReference>
<dbReference type="PANTHER" id="PTHR10695">
    <property type="entry name" value="DEPHOSPHO-COA KINASE-RELATED"/>
    <property type="match status" value="1"/>
</dbReference>
<dbReference type="EMBL" id="MU150230">
    <property type="protein sequence ID" value="KAF9469316.1"/>
    <property type="molecule type" value="Genomic_DNA"/>
</dbReference>
<dbReference type="GO" id="GO:0015937">
    <property type="term" value="P:coenzyme A biosynthetic process"/>
    <property type="evidence" value="ECO:0007669"/>
    <property type="project" value="TreeGrafter"/>
</dbReference>
<evidence type="ECO:0000259" key="2">
    <source>
        <dbReference type="Pfam" id="PF01467"/>
    </source>
</evidence>
<dbReference type="AlphaFoldDB" id="A0A9P5YIJ7"/>
<dbReference type="SUPFAM" id="SSF52374">
    <property type="entry name" value="Nucleotidylyl transferase"/>
    <property type="match status" value="1"/>
</dbReference>
<accession>A0A9P5YIJ7</accession>
<proteinExistence type="predicted"/>
<dbReference type="InterPro" id="IPR004821">
    <property type="entry name" value="Cyt_trans-like"/>
</dbReference>
<sequence>MSHQFPASELADRALLLATLPSLDTPHFLSPVIQAAATSTRQRLVIVLFSRLFNDPLPSSTTAFRGISHTGRWDDVHRLLTYVYVQATKVAQDLDKVLMDVDVLLLGIDGEAPEDIGVGMDIVFRVAGDSIAVPLPASVTSVRQSFLLPGDRDGDHSSEPRLSSPEPQDQGSLPPPPFFPVVALGGTFDHLHAGHKILLSMAAWIASQKIIVGVTDDVLLLKKSNQHILERLPVRTQRVRDFLQLFCPGLIYDIVPITDVYGPTGWDPDVQALVVSRETIGGAESIATHREAKGLPPLKTFIIDVISPSNERIDHEDLEMLRQTKMSSTFIREWIVEKNKEEEEEGEEETRGPAMGIGRN</sequence>